<dbReference type="EMBL" id="AODQ01000105">
    <property type="protein sequence ID" value="EMR01572.1"/>
    <property type="molecule type" value="Genomic_DNA"/>
</dbReference>
<name>M7N2P7_9BACT</name>
<feature type="coiled-coil region" evidence="1">
    <location>
        <begin position="189"/>
        <end position="249"/>
    </location>
</feature>
<dbReference type="RefSeq" id="WP_009196692.1">
    <property type="nucleotide sequence ID" value="NZ_AODQ01000105.1"/>
</dbReference>
<evidence type="ECO:0000256" key="1">
    <source>
        <dbReference type="SAM" id="Coils"/>
    </source>
</evidence>
<keyword evidence="4" id="KW-1185">Reference proteome</keyword>
<dbReference type="Proteomes" id="UP000011910">
    <property type="component" value="Unassembled WGS sequence"/>
</dbReference>
<evidence type="ECO:0000256" key="2">
    <source>
        <dbReference type="SAM" id="MobiDB-lite"/>
    </source>
</evidence>
<reference evidence="3 4" key="1">
    <citation type="journal article" date="2013" name="Genome Announc.">
        <title>Draft Genome Sequence of Cesiribacter andamanensis Strain AMV16T, Isolated from a Soil Sample from a Mud Volcano in the Andaman Islands, India.</title>
        <authorList>
            <person name="Shivaji S."/>
            <person name="Ara S."/>
            <person name="Begum Z."/>
            <person name="Srinivas T.N."/>
            <person name="Singh A."/>
            <person name="Kumar Pinnaka A."/>
        </authorList>
    </citation>
    <scope>NUCLEOTIDE SEQUENCE [LARGE SCALE GENOMIC DNA]</scope>
    <source>
        <strain evidence="3 4">AMV16</strain>
    </source>
</reference>
<dbReference type="OrthoDB" id="965484at2"/>
<organism evidence="3 4">
    <name type="scientific">Cesiribacter andamanensis AMV16</name>
    <dbReference type="NCBI Taxonomy" id="1279009"/>
    <lineage>
        <taxon>Bacteria</taxon>
        <taxon>Pseudomonadati</taxon>
        <taxon>Bacteroidota</taxon>
        <taxon>Cytophagia</taxon>
        <taxon>Cytophagales</taxon>
        <taxon>Cesiribacteraceae</taxon>
        <taxon>Cesiribacter</taxon>
    </lineage>
</organism>
<dbReference type="InterPro" id="IPR036869">
    <property type="entry name" value="J_dom_sf"/>
</dbReference>
<keyword evidence="1" id="KW-0175">Coiled coil</keyword>
<feature type="compositionally biased region" description="Basic residues" evidence="2">
    <location>
        <begin position="71"/>
        <end position="82"/>
    </location>
</feature>
<feature type="region of interest" description="Disordered" evidence="2">
    <location>
        <begin position="71"/>
        <end position="102"/>
    </location>
</feature>
<proteinExistence type="predicted"/>
<dbReference type="Gene3D" id="1.10.287.110">
    <property type="entry name" value="DnaJ domain"/>
    <property type="match status" value="1"/>
</dbReference>
<evidence type="ECO:0000313" key="4">
    <source>
        <dbReference type="Proteomes" id="UP000011910"/>
    </source>
</evidence>
<dbReference type="eggNOG" id="ENOG50325HY">
    <property type="taxonomic scope" value="Bacteria"/>
</dbReference>
<sequence>MPHLPQLPDSVPADDLLGLLQQEIREMETELESIKQELAPFEAQIHARLDGHMDRIQQLADLYKQQKREKKARRLEQKKRGKNWQEPTQLRTVQPSTEAPPAQADAIQRELRRLYKEAVVQVHPDKFVHAGEQERIQRATAITAQLNALYKRGDLEELIHFYHAIMGSTAVAEKGRGAAGLSVDPQLRLEALKRKKEEVRQRLEQIRGSYLYTVLKTYENPLLFIDELQQQFEERIQQLEKRTRINKRK</sequence>
<gene>
    <name evidence="3" type="ORF">ADICEAN_03309</name>
</gene>
<dbReference type="AlphaFoldDB" id="M7N2P7"/>
<evidence type="ECO:0008006" key="5">
    <source>
        <dbReference type="Google" id="ProtNLM"/>
    </source>
</evidence>
<accession>M7N2P7</accession>
<evidence type="ECO:0000313" key="3">
    <source>
        <dbReference type="EMBL" id="EMR01572.1"/>
    </source>
</evidence>
<feature type="compositionally biased region" description="Polar residues" evidence="2">
    <location>
        <begin position="85"/>
        <end position="97"/>
    </location>
</feature>
<dbReference type="SUPFAM" id="SSF46565">
    <property type="entry name" value="Chaperone J-domain"/>
    <property type="match status" value="1"/>
</dbReference>
<comment type="caution">
    <text evidence="3">The sequence shown here is derived from an EMBL/GenBank/DDBJ whole genome shotgun (WGS) entry which is preliminary data.</text>
</comment>
<protein>
    <recommendedName>
        <fullName evidence="5">DnaJ domain protein</fullName>
    </recommendedName>
</protein>